<reference evidence="3" key="1">
    <citation type="journal article" date="2019" name="Int. J. Syst. Evol. Microbiol.">
        <title>The Global Catalogue of Microorganisms (GCM) 10K type strain sequencing project: providing services to taxonomists for standard genome sequencing and annotation.</title>
        <authorList>
            <consortium name="The Broad Institute Genomics Platform"/>
            <consortium name="The Broad Institute Genome Sequencing Center for Infectious Disease"/>
            <person name="Wu L."/>
            <person name="Ma J."/>
        </authorList>
    </citation>
    <scope>NUCLEOTIDE SEQUENCE [LARGE SCALE GENOMIC DNA]</scope>
    <source>
        <strain evidence="3">JCM 4737</strain>
    </source>
</reference>
<gene>
    <name evidence="2" type="ORF">GCM10010346_53630</name>
</gene>
<keyword evidence="3" id="KW-1185">Reference proteome</keyword>
<evidence type="ECO:0000256" key="1">
    <source>
        <dbReference type="SAM" id="MobiDB-lite"/>
    </source>
</evidence>
<accession>A0ABQ3E4U0</accession>
<organism evidence="2 3">
    <name type="scientific">Streptomyces chryseus</name>
    <dbReference type="NCBI Taxonomy" id="68186"/>
    <lineage>
        <taxon>Bacteria</taxon>
        <taxon>Bacillati</taxon>
        <taxon>Actinomycetota</taxon>
        <taxon>Actinomycetes</taxon>
        <taxon>Kitasatosporales</taxon>
        <taxon>Streptomycetaceae</taxon>
        <taxon>Streptomyces</taxon>
    </lineage>
</organism>
<name>A0ABQ3E4U0_9ACTN</name>
<dbReference type="Proteomes" id="UP000599437">
    <property type="component" value="Unassembled WGS sequence"/>
</dbReference>
<feature type="region of interest" description="Disordered" evidence="1">
    <location>
        <begin position="34"/>
        <end position="55"/>
    </location>
</feature>
<proteinExistence type="predicted"/>
<dbReference type="EMBL" id="BMVO01000023">
    <property type="protein sequence ID" value="GHB23216.1"/>
    <property type="molecule type" value="Genomic_DNA"/>
</dbReference>
<protein>
    <submittedName>
        <fullName evidence="2">Uncharacterized protein</fullName>
    </submittedName>
</protein>
<comment type="caution">
    <text evidence="2">The sequence shown here is derived from an EMBL/GenBank/DDBJ whole genome shotgun (WGS) entry which is preliminary data.</text>
</comment>
<evidence type="ECO:0000313" key="3">
    <source>
        <dbReference type="Proteomes" id="UP000599437"/>
    </source>
</evidence>
<feature type="compositionally biased region" description="Basic and acidic residues" evidence="1">
    <location>
        <begin position="34"/>
        <end position="48"/>
    </location>
</feature>
<dbReference type="RefSeq" id="WP_167518878.1">
    <property type="nucleotide sequence ID" value="NZ_BMVO01000023.1"/>
</dbReference>
<evidence type="ECO:0000313" key="2">
    <source>
        <dbReference type="EMBL" id="GHB23216.1"/>
    </source>
</evidence>
<sequence length="72" mass="8089">MATFLNYLVVLVLFVLLTLPSFLGHAGERRIDRQLKQAENPRPHRPETIRSAPGRRPVRRTVAADVLSSAGR</sequence>